<comment type="subunit">
    <text evidence="3">Component of the ER membrane protein complex (EMC).</text>
</comment>
<feature type="domain" description="ER membrane protein complex subunit 1 C-terminal" evidence="12">
    <location>
        <begin position="697"/>
        <end position="902"/>
    </location>
</feature>
<dbReference type="PANTHER" id="PTHR21573">
    <property type="entry name" value="ER MEMBRANE PROTEIN COMPLEX SUBUNIT 1"/>
    <property type="match status" value="1"/>
</dbReference>
<sequence>MMARHLNLFIFMPQVFIILFSIFTVSQCLYEDQVGKFDWHQSFIGKLKFAFGDASGKRAIVATELNVVAALSLKTGNILWRHILEKDPQTNILFLSPTSSGEALVVTGGPKPLVRAFDPINGALAWEWTLPSTFPFDRILWAVSTEKLYALSLNEGEDFVVQQFNIRTGSQTSKWKTIVPWVHKSKCVPSRDLLICHSGKTLHTIRFSQKDAKPYPVELGQPIAQIESVKSGEKAGVFVDLSNLESGPSSQVVLFSDQGQTSVKCKPLSSPARWVFFDSVGESNIILQMVQRDEKLSIVTSDCISGNKIEESTGGVKYPADLGPPHVESVVCGSNHDMASCRLLINSPDQAITLVQYSGKVLWSREEALAQISAVEMMDLPVSDKDAAIEKEFDSKEAGVLGMFGRRLVSQALQAQHLLQTVFGLHDPIQPAGQRADLVRDDFGLHKMIVVATKAGKLFGLDNLNGEIIWQKALVNVDTRSMQLFIQRTTRHGPFPAQCLLLLKDKISKESILYTFNPITGEGSRRSLGYRVLQAMPLPVVDEESLRPILFLDSSEKVHIEPQSAISLVDPLASNTYMYVADPVTGVMTGYTLAQSTSERLVASRVWEVVFQPETQTIQSVVGKSPQERVHSQGRVLGDRSVLYKYVNPNLVAVVTQGTDTVHKYVLNVYLLDVVSGAIVFSISHKRAREPIHLVHTENWVVYTYFSEKWRRTEIAAIELYEGKTQSNSGTFSSLIAPVQPMVERQSYILPAMVQSMSPTITEKGITSRHILVGLANGAVLEVPWIFLDPRRPVTVTPEMREEGIIPYMPELPIPTESVINYNKTLPQISGIHTAPSGLESTSLVLVYGLDLFYTRVAPSKTFDLLKEDFDPFLISMVLIGLGLASYTTKRLASRKALKQAWK</sequence>
<evidence type="ECO:0000256" key="8">
    <source>
        <dbReference type="ARBA" id="ARBA00022989"/>
    </source>
</evidence>
<feature type="chain" id="PRO_5043417617" description="ER membrane protein complex subunit 1" evidence="11">
    <location>
        <begin position="29"/>
        <end position="903"/>
    </location>
</feature>
<comment type="similarity">
    <text evidence="2">Belongs to the EMC1 family.</text>
</comment>
<feature type="domain" description="EMC1 first beta-propeller" evidence="13">
    <location>
        <begin position="29"/>
        <end position="133"/>
    </location>
</feature>
<accession>A0AAV7XZK1</accession>
<evidence type="ECO:0000256" key="9">
    <source>
        <dbReference type="ARBA" id="ARBA00023136"/>
    </source>
</evidence>
<dbReference type="InterPro" id="IPR011047">
    <property type="entry name" value="Quinoprotein_ADH-like_sf"/>
</dbReference>
<feature type="domain" description="EMC1 first beta-propeller" evidence="13">
    <location>
        <begin position="143"/>
        <end position="367"/>
    </location>
</feature>
<dbReference type="Gene3D" id="2.130.10.10">
    <property type="entry name" value="YVTN repeat-like/Quinoprotein amine dehydrogenase"/>
    <property type="match status" value="1"/>
</dbReference>
<keyword evidence="7" id="KW-0256">Endoplasmic reticulum</keyword>
<evidence type="ECO:0000256" key="6">
    <source>
        <dbReference type="ARBA" id="ARBA00022729"/>
    </source>
</evidence>
<organism evidence="14 15">
    <name type="scientific">Megalurothrips usitatus</name>
    <name type="common">bean blossom thrips</name>
    <dbReference type="NCBI Taxonomy" id="439358"/>
    <lineage>
        <taxon>Eukaryota</taxon>
        <taxon>Metazoa</taxon>
        <taxon>Ecdysozoa</taxon>
        <taxon>Arthropoda</taxon>
        <taxon>Hexapoda</taxon>
        <taxon>Insecta</taxon>
        <taxon>Pterygota</taxon>
        <taxon>Neoptera</taxon>
        <taxon>Paraneoptera</taxon>
        <taxon>Thysanoptera</taxon>
        <taxon>Terebrantia</taxon>
        <taxon>Thripoidea</taxon>
        <taxon>Thripidae</taxon>
        <taxon>Megalurothrips</taxon>
    </lineage>
</organism>
<keyword evidence="6 11" id="KW-0732">Signal</keyword>
<evidence type="ECO:0000256" key="4">
    <source>
        <dbReference type="ARBA" id="ARBA00020824"/>
    </source>
</evidence>
<gene>
    <name evidence="14" type="ORF">ONE63_006028</name>
</gene>
<feature type="signal peptide" evidence="11">
    <location>
        <begin position="1"/>
        <end position="28"/>
    </location>
</feature>
<dbReference type="InterPro" id="IPR015943">
    <property type="entry name" value="WD40/YVTN_repeat-like_dom_sf"/>
</dbReference>
<dbReference type="InterPro" id="IPR011678">
    <property type="entry name" value="EMC1_C"/>
</dbReference>
<dbReference type="PANTHER" id="PTHR21573:SF0">
    <property type="entry name" value="ER MEMBRANE PROTEIN COMPLEX SUBUNIT 1"/>
    <property type="match status" value="1"/>
</dbReference>
<evidence type="ECO:0000256" key="10">
    <source>
        <dbReference type="ARBA" id="ARBA00023180"/>
    </source>
</evidence>
<evidence type="ECO:0000259" key="12">
    <source>
        <dbReference type="Pfam" id="PF07774"/>
    </source>
</evidence>
<keyword evidence="10" id="KW-0325">Glycoprotein</keyword>
<reference evidence="14" key="1">
    <citation type="submission" date="2022-12" db="EMBL/GenBank/DDBJ databases">
        <title>Chromosome-level genome assembly of the bean flower thrips Megalurothrips usitatus.</title>
        <authorList>
            <person name="Ma L."/>
            <person name="Liu Q."/>
            <person name="Li H."/>
            <person name="Cai W."/>
        </authorList>
    </citation>
    <scope>NUCLEOTIDE SEQUENCE</scope>
    <source>
        <strain evidence="14">Cailab_2022a</strain>
    </source>
</reference>
<protein>
    <recommendedName>
        <fullName evidence="4">ER membrane protein complex subunit 1</fullName>
    </recommendedName>
</protein>
<dbReference type="Proteomes" id="UP001075354">
    <property type="component" value="Chromosome 3"/>
</dbReference>
<evidence type="ECO:0000256" key="7">
    <source>
        <dbReference type="ARBA" id="ARBA00022824"/>
    </source>
</evidence>
<evidence type="ECO:0000259" key="13">
    <source>
        <dbReference type="Pfam" id="PF25293"/>
    </source>
</evidence>
<evidence type="ECO:0000256" key="2">
    <source>
        <dbReference type="ARBA" id="ARBA00007904"/>
    </source>
</evidence>
<evidence type="ECO:0000256" key="11">
    <source>
        <dbReference type="SAM" id="SignalP"/>
    </source>
</evidence>
<dbReference type="InterPro" id="IPR058545">
    <property type="entry name" value="Beta-prop_EMC1_1st"/>
</dbReference>
<dbReference type="EMBL" id="JAPTSV010000003">
    <property type="protein sequence ID" value="KAJ1529224.1"/>
    <property type="molecule type" value="Genomic_DNA"/>
</dbReference>
<evidence type="ECO:0000313" key="15">
    <source>
        <dbReference type="Proteomes" id="UP001075354"/>
    </source>
</evidence>
<keyword evidence="8" id="KW-1133">Transmembrane helix</keyword>
<evidence type="ECO:0000256" key="5">
    <source>
        <dbReference type="ARBA" id="ARBA00022692"/>
    </source>
</evidence>
<dbReference type="GO" id="GO:0034975">
    <property type="term" value="P:protein folding in endoplasmic reticulum"/>
    <property type="evidence" value="ECO:0007669"/>
    <property type="project" value="TreeGrafter"/>
</dbReference>
<keyword evidence="9" id="KW-0472">Membrane</keyword>
<dbReference type="GO" id="GO:0072546">
    <property type="term" value="C:EMC complex"/>
    <property type="evidence" value="ECO:0007669"/>
    <property type="project" value="InterPro"/>
</dbReference>
<dbReference type="Pfam" id="PF07774">
    <property type="entry name" value="EMC1_C"/>
    <property type="match status" value="1"/>
</dbReference>
<keyword evidence="15" id="KW-1185">Reference proteome</keyword>
<dbReference type="AlphaFoldDB" id="A0AAV7XZK1"/>
<keyword evidence="5" id="KW-0812">Transmembrane</keyword>
<dbReference type="InterPro" id="IPR026895">
    <property type="entry name" value="EMC1"/>
</dbReference>
<evidence type="ECO:0000313" key="14">
    <source>
        <dbReference type="EMBL" id="KAJ1529224.1"/>
    </source>
</evidence>
<evidence type="ECO:0000256" key="3">
    <source>
        <dbReference type="ARBA" id="ARBA00011276"/>
    </source>
</evidence>
<proteinExistence type="inferred from homology"/>
<name>A0AAV7XZK1_9NEOP</name>
<comment type="subcellular location">
    <subcellularLocation>
        <location evidence="1">Endoplasmic reticulum membrane</location>
        <topology evidence="1">Single-pass type I membrane protein</topology>
    </subcellularLocation>
</comment>
<comment type="caution">
    <text evidence="14">The sequence shown here is derived from an EMBL/GenBank/DDBJ whole genome shotgun (WGS) entry which is preliminary data.</text>
</comment>
<evidence type="ECO:0000256" key="1">
    <source>
        <dbReference type="ARBA" id="ARBA00004115"/>
    </source>
</evidence>
<dbReference type="Pfam" id="PF25293">
    <property type="entry name" value="Beta-prop_EMC1_N"/>
    <property type="match status" value="2"/>
</dbReference>
<dbReference type="SUPFAM" id="SSF50998">
    <property type="entry name" value="Quinoprotein alcohol dehydrogenase-like"/>
    <property type="match status" value="1"/>
</dbReference>